<protein>
    <submittedName>
        <fullName evidence="3">CMRF35-like molecule 1</fullName>
    </submittedName>
</protein>
<name>A0AAD3MWM1_LATJO</name>
<keyword evidence="2" id="KW-0812">Transmembrane</keyword>
<evidence type="ECO:0000313" key="4">
    <source>
        <dbReference type="Proteomes" id="UP001279410"/>
    </source>
</evidence>
<feature type="region of interest" description="Disordered" evidence="1">
    <location>
        <begin position="119"/>
        <end position="159"/>
    </location>
</feature>
<dbReference type="AlphaFoldDB" id="A0AAD3MWM1"/>
<evidence type="ECO:0000313" key="3">
    <source>
        <dbReference type="EMBL" id="GLD60845.1"/>
    </source>
</evidence>
<sequence length="159" mass="16269">MTLLSVAGESGDGKENDHSDGIIGGVVAGLVLLAILVSVLILCRRKLCGTQACCATGGSTGQSTDAGPNTEVNHGDHHYEEIVGKKNSGGVVSSVYASVSPPADQLHYASVNFQNDSTTVLTDRNAPPDTDKSGSSTCDYSSISGTPTLYSTVIKPEGP</sequence>
<reference evidence="3" key="1">
    <citation type="submission" date="2022-08" db="EMBL/GenBank/DDBJ databases">
        <title>Genome sequencing of akame (Lates japonicus).</title>
        <authorList>
            <person name="Hashiguchi Y."/>
            <person name="Takahashi H."/>
        </authorList>
    </citation>
    <scope>NUCLEOTIDE SEQUENCE</scope>
    <source>
        <strain evidence="3">Kochi</strain>
    </source>
</reference>
<keyword evidence="4" id="KW-1185">Reference proteome</keyword>
<proteinExistence type="predicted"/>
<feature type="transmembrane region" description="Helical" evidence="2">
    <location>
        <begin position="22"/>
        <end position="42"/>
    </location>
</feature>
<comment type="caution">
    <text evidence="3">The sequence shown here is derived from an EMBL/GenBank/DDBJ whole genome shotgun (WGS) entry which is preliminary data.</text>
</comment>
<gene>
    <name evidence="3" type="ORF">AKAME5_001271200</name>
</gene>
<evidence type="ECO:0000256" key="1">
    <source>
        <dbReference type="SAM" id="MobiDB-lite"/>
    </source>
</evidence>
<keyword evidence="2" id="KW-1133">Transmembrane helix</keyword>
<dbReference type="Proteomes" id="UP001279410">
    <property type="component" value="Unassembled WGS sequence"/>
</dbReference>
<keyword evidence="2" id="KW-0472">Membrane</keyword>
<evidence type="ECO:0000256" key="2">
    <source>
        <dbReference type="SAM" id="Phobius"/>
    </source>
</evidence>
<feature type="compositionally biased region" description="Polar residues" evidence="1">
    <location>
        <begin position="133"/>
        <end position="151"/>
    </location>
</feature>
<organism evidence="3 4">
    <name type="scientific">Lates japonicus</name>
    <name type="common">Japanese lates</name>
    <dbReference type="NCBI Taxonomy" id="270547"/>
    <lineage>
        <taxon>Eukaryota</taxon>
        <taxon>Metazoa</taxon>
        <taxon>Chordata</taxon>
        <taxon>Craniata</taxon>
        <taxon>Vertebrata</taxon>
        <taxon>Euteleostomi</taxon>
        <taxon>Actinopterygii</taxon>
        <taxon>Neopterygii</taxon>
        <taxon>Teleostei</taxon>
        <taxon>Neoteleostei</taxon>
        <taxon>Acanthomorphata</taxon>
        <taxon>Carangaria</taxon>
        <taxon>Carangaria incertae sedis</taxon>
        <taxon>Centropomidae</taxon>
        <taxon>Lates</taxon>
    </lineage>
</organism>
<accession>A0AAD3MWM1</accession>
<dbReference type="EMBL" id="BRZM01000043">
    <property type="protein sequence ID" value="GLD60845.1"/>
    <property type="molecule type" value="Genomic_DNA"/>
</dbReference>